<sequence>MPFPPGDMVAAFGRHLHFKSLEQALLDRHPEVADQVRFDDTSRLMHLKVTLSAGRSVALAQVRMGFSTVWCVMGRELDSEPSVWPLDTPDEVLVDALHAVASARITGRAVSSPWRWNESEPSDMTELADLLDSRGMRVRRVAAGNPYFASGPRHAAKLDVAGRDDGCFVEADFPDAFVRVSLKPALGWLVDVHVPEVEAWGRVDLAWNLWGRTLPAPGVPRADASVAEIVDVLGRGLKAWDLEVSVGSAGRDGPDWLDGLDVGLDELVEDSAPVDGRGSLGPRQLTDSVLDQLTSCGFGDLEEGDAETPIRSQAFHIEWHNRAKNLSTSEVQRLNGLAAAAGDQVPKRLILITTAGISRPAADFADMAKAFVFCVDPTTGRLMGLNSRAREVRLPDTDPAGQNPEPW</sequence>
<accession>A0ABZ1WU08</accession>
<proteinExistence type="predicted"/>
<protein>
    <submittedName>
        <fullName evidence="1">Uncharacterized protein</fullName>
    </submittedName>
</protein>
<dbReference type="RefSeq" id="WP_329263267.1">
    <property type="nucleotide sequence ID" value="NZ_CP109011.1"/>
</dbReference>
<dbReference type="EMBL" id="CP109011">
    <property type="protein sequence ID" value="WUT43286.1"/>
    <property type="molecule type" value="Genomic_DNA"/>
</dbReference>
<dbReference type="Proteomes" id="UP001432168">
    <property type="component" value="Chromosome"/>
</dbReference>
<name>A0ABZ1WU08_9ACTN</name>
<reference evidence="1" key="1">
    <citation type="submission" date="2022-10" db="EMBL/GenBank/DDBJ databases">
        <title>The complete genomes of actinobacterial strains from the NBC collection.</title>
        <authorList>
            <person name="Joergensen T.S."/>
            <person name="Alvarez Arevalo M."/>
            <person name="Sterndorff E.B."/>
            <person name="Faurdal D."/>
            <person name="Vuksanovic O."/>
            <person name="Mourched A.-S."/>
            <person name="Charusanti P."/>
            <person name="Shaw S."/>
            <person name="Blin K."/>
            <person name="Weber T."/>
        </authorList>
    </citation>
    <scope>NUCLEOTIDE SEQUENCE</scope>
    <source>
        <strain evidence="1">NBC_00686</strain>
    </source>
</reference>
<organism evidence="1 2">
    <name type="scientific">Streptomyces pseudovenezuelae</name>
    <dbReference type="NCBI Taxonomy" id="67350"/>
    <lineage>
        <taxon>Bacteria</taxon>
        <taxon>Bacillati</taxon>
        <taxon>Actinomycetota</taxon>
        <taxon>Actinomycetes</taxon>
        <taxon>Kitasatosporales</taxon>
        <taxon>Streptomycetaceae</taxon>
        <taxon>Streptomyces</taxon>
        <taxon>Streptomyces aurantiacus group</taxon>
    </lineage>
</organism>
<evidence type="ECO:0000313" key="1">
    <source>
        <dbReference type="EMBL" id="WUT43286.1"/>
    </source>
</evidence>
<evidence type="ECO:0000313" key="2">
    <source>
        <dbReference type="Proteomes" id="UP001432168"/>
    </source>
</evidence>
<keyword evidence="2" id="KW-1185">Reference proteome</keyword>
<gene>
    <name evidence="1" type="ORF">OG929_13660</name>
</gene>